<dbReference type="InterPro" id="IPR036412">
    <property type="entry name" value="HAD-like_sf"/>
</dbReference>
<reference evidence="1" key="1">
    <citation type="submission" date="2021-05" db="EMBL/GenBank/DDBJ databases">
        <authorList>
            <person name="Pietrasiak N."/>
            <person name="Ward R."/>
            <person name="Stajich J.E."/>
            <person name="Kurbessoian T."/>
        </authorList>
    </citation>
    <scope>NUCLEOTIDE SEQUENCE</scope>
    <source>
        <strain evidence="1">CPER-KK1</strain>
    </source>
</reference>
<dbReference type="GO" id="GO:0005829">
    <property type="term" value="C:cytosol"/>
    <property type="evidence" value="ECO:0007669"/>
    <property type="project" value="TreeGrafter"/>
</dbReference>
<dbReference type="AlphaFoldDB" id="A0A951PFW3"/>
<proteinExistence type="predicted"/>
<protein>
    <submittedName>
        <fullName evidence="1">Cof-type HAD-IIB family hydrolase</fullName>
    </submittedName>
</protein>
<dbReference type="InterPro" id="IPR006379">
    <property type="entry name" value="HAD-SF_hydro_IIB"/>
</dbReference>
<dbReference type="Gene3D" id="3.40.50.1000">
    <property type="entry name" value="HAD superfamily/HAD-like"/>
    <property type="match status" value="1"/>
</dbReference>
<dbReference type="NCBIfam" id="TIGR01484">
    <property type="entry name" value="HAD-SF-IIB"/>
    <property type="match status" value="1"/>
</dbReference>
<keyword evidence="1" id="KW-0378">Hydrolase</keyword>
<dbReference type="Gene3D" id="3.90.1070.10">
    <property type="match status" value="1"/>
</dbReference>
<dbReference type="EMBL" id="JAHHIF010000001">
    <property type="protein sequence ID" value="MBW4542920.1"/>
    <property type="molecule type" value="Genomic_DNA"/>
</dbReference>
<dbReference type="SUPFAM" id="SSF56784">
    <property type="entry name" value="HAD-like"/>
    <property type="match status" value="1"/>
</dbReference>
<dbReference type="GO" id="GO:0016791">
    <property type="term" value="F:phosphatase activity"/>
    <property type="evidence" value="ECO:0007669"/>
    <property type="project" value="TreeGrafter"/>
</dbReference>
<reference evidence="1" key="2">
    <citation type="journal article" date="2022" name="Microbiol. Resour. Announc.">
        <title>Metagenome Sequencing to Explore Phylogenomics of Terrestrial Cyanobacteria.</title>
        <authorList>
            <person name="Ward R.D."/>
            <person name="Stajich J.E."/>
            <person name="Johansen J.R."/>
            <person name="Huntemann M."/>
            <person name="Clum A."/>
            <person name="Foster B."/>
            <person name="Foster B."/>
            <person name="Roux S."/>
            <person name="Palaniappan K."/>
            <person name="Varghese N."/>
            <person name="Mukherjee S."/>
            <person name="Reddy T.B.K."/>
            <person name="Daum C."/>
            <person name="Copeland A."/>
            <person name="Chen I.A."/>
            <person name="Ivanova N.N."/>
            <person name="Kyrpides N.C."/>
            <person name="Shapiro N."/>
            <person name="Eloe-Fadrosh E.A."/>
            <person name="Pietrasiak N."/>
        </authorList>
    </citation>
    <scope>NUCLEOTIDE SEQUENCE</scope>
    <source>
        <strain evidence="1">CPER-KK1</strain>
    </source>
</reference>
<name>A0A951PFW3_9CYAN</name>
<comment type="caution">
    <text evidence="1">The sequence shown here is derived from an EMBL/GenBank/DDBJ whole genome shotgun (WGS) entry which is preliminary data.</text>
</comment>
<dbReference type="GO" id="GO:0000287">
    <property type="term" value="F:magnesium ion binding"/>
    <property type="evidence" value="ECO:0007669"/>
    <property type="project" value="TreeGrafter"/>
</dbReference>
<evidence type="ECO:0000313" key="2">
    <source>
        <dbReference type="Proteomes" id="UP000753908"/>
    </source>
</evidence>
<organism evidence="1 2">
    <name type="scientific">Symplocastrum torsivum CPER-KK1</name>
    <dbReference type="NCBI Taxonomy" id="450513"/>
    <lineage>
        <taxon>Bacteria</taxon>
        <taxon>Bacillati</taxon>
        <taxon>Cyanobacteriota</taxon>
        <taxon>Cyanophyceae</taxon>
        <taxon>Oscillatoriophycideae</taxon>
        <taxon>Oscillatoriales</taxon>
        <taxon>Microcoleaceae</taxon>
        <taxon>Symplocastrum</taxon>
    </lineage>
</organism>
<dbReference type="Pfam" id="PF08282">
    <property type="entry name" value="Hydrolase_3"/>
    <property type="match status" value="1"/>
</dbReference>
<accession>A0A951PFW3</accession>
<dbReference type="PANTHER" id="PTHR10000:SF8">
    <property type="entry name" value="HAD SUPERFAMILY HYDROLASE-LIKE, TYPE 3"/>
    <property type="match status" value="1"/>
</dbReference>
<dbReference type="InterPro" id="IPR023214">
    <property type="entry name" value="HAD_sf"/>
</dbReference>
<evidence type="ECO:0000313" key="1">
    <source>
        <dbReference type="EMBL" id="MBW4542920.1"/>
    </source>
</evidence>
<dbReference type="PANTHER" id="PTHR10000">
    <property type="entry name" value="PHOSPHOSERINE PHOSPHATASE"/>
    <property type="match status" value="1"/>
</dbReference>
<gene>
    <name evidence="1" type="ORF">KME25_00500</name>
</gene>
<sequence>MPFAPIEQGITNNCFKNLRLIASDMDGTLTQQGKFRAKLFQAFEDLSAANLPVLIVTGRSAGWVSGLATYLPIVGAIAENGGLFYPADSDHAIALTPIPDLIVHRQQLEVAYQQLKSEFPDIQESTDNRFRLTDWTFDNHNLTPTQLERLGNLCHSMGWGFTYSSVQCHIKPVSQDKATALMQVLGDYFPQYTPEQVLTVGDSPNDASLFNPQLFPLSVGVANVLDYANELSYQPAYVTQGVEGEGFCELAQYLSNSLDS</sequence>
<dbReference type="Proteomes" id="UP000753908">
    <property type="component" value="Unassembled WGS sequence"/>
</dbReference>